<protein>
    <submittedName>
        <fullName evidence="2">Uncharacterized protein</fullName>
    </submittedName>
</protein>
<proteinExistence type="predicted"/>
<accession>A0A9W7ZWL7</accession>
<evidence type="ECO:0000313" key="2">
    <source>
        <dbReference type="EMBL" id="KAJ1915482.1"/>
    </source>
</evidence>
<dbReference type="Proteomes" id="UP001150538">
    <property type="component" value="Unassembled WGS sequence"/>
</dbReference>
<comment type="caution">
    <text evidence="2">The sequence shown here is derived from an EMBL/GenBank/DDBJ whole genome shotgun (WGS) entry which is preliminary data.</text>
</comment>
<dbReference type="EMBL" id="JANBPU010000144">
    <property type="protein sequence ID" value="KAJ1915482.1"/>
    <property type="molecule type" value="Genomic_DNA"/>
</dbReference>
<name>A0A9W7ZWL7_9FUNG</name>
<keyword evidence="3" id="KW-1185">Reference proteome</keyword>
<evidence type="ECO:0000313" key="3">
    <source>
        <dbReference type="Proteomes" id="UP001150538"/>
    </source>
</evidence>
<feature type="region of interest" description="Disordered" evidence="1">
    <location>
        <begin position="273"/>
        <end position="298"/>
    </location>
</feature>
<dbReference type="AlphaFoldDB" id="A0A9W7ZWL7"/>
<reference evidence="2" key="1">
    <citation type="submission" date="2022-07" db="EMBL/GenBank/DDBJ databases">
        <title>Phylogenomic reconstructions and comparative analyses of Kickxellomycotina fungi.</title>
        <authorList>
            <person name="Reynolds N.K."/>
            <person name="Stajich J.E."/>
            <person name="Barry K."/>
            <person name="Grigoriev I.V."/>
            <person name="Crous P."/>
            <person name="Smith M.E."/>
        </authorList>
    </citation>
    <scope>NUCLEOTIDE SEQUENCE</scope>
    <source>
        <strain evidence="2">NBRC 100468</strain>
    </source>
</reference>
<sequence>MSQRNGGGDDRRVPPDISEIFNACSELLEHTMFDTFSRFEKLFTDIAQEARKSLPSYPPNFSEKYPINSKYDSGSNIVKPPTSSEIFTGKKNGDIAGYNSKGTFDDSYSNGPQNINPIDGIFNSIWLPLSILMSSRTISDKDMGDRPFDVKIIEEQHHDIEDQIDHIGAINDGDEKAPGFKDYGSGLRRSILKPGFSNNGGKGFCLNASSQIPDEPSQRHPVDYVRSQLPGSIFDEGVISSMRKPITFMLDQMWHELVVDKIDHALESFEKVSLKSTPNASDLSPKDGSQNFWSSSSVTVSTRNENGVITTKRVETFPDGTTKTTETTNSNCSDLNSPGYPNADMPHGPTPFFSYFYNGMPDGSLHGDIGQGWHQHPFGGGDFGKMGSGDDIKQYSTYYSLATRTLPDGSVETKKVTTKPDGTVETSVSVAPGPNTNNQAFVQHNKDGGIYDPDSFIDQDRNNGHSAGFLERIKKIIGL</sequence>
<organism evidence="2 3">
    <name type="scientific">Mycoemilia scoparia</name>
    <dbReference type="NCBI Taxonomy" id="417184"/>
    <lineage>
        <taxon>Eukaryota</taxon>
        <taxon>Fungi</taxon>
        <taxon>Fungi incertae sedis</taxon>
        <taxon>Zoopagomycota</taxon>
        <taxon>Kickxellomycotina</taxon>
        <taxon>Kickxellomycetes</taxon>
        <taxon>Kickxellales</taxon>
        <taxon>Kickxellaceae</taxon>
        <taxon>Mycoemilia</taxon>
    </lineage>
</organism>
<gene>
    <name evidence="2" type="ORF">H4219_004300</name>
</gene>
<evidence type="ECO:0000256" key="1">
    <source>
        <dbReference type="SAM" id="MobiDB-lite"/>
    </source>
</evidence>
<dbReference type="OrthoDB" id="5562606at2759"/>
<feature type="compositionally biased region" description="Polar residues" evidence="1">
    <location>
        <begin position="274"/>
        <end position="298"/>
    </location>
</feature>